<dbReference type="Pfam" id="PF23098">
    <property type="entry name" value="Beta-prop_NOL10_N"/>
    <property type="match status" value="1"/>
</dbReference>
<dbReference type="GO" id="GO:0032040">
    <property type="term" value="C:small-subunit processome"/>
    <property type="evidence" value="ECO:0007669"/>
    <property type="project" value="TreeGrafter"/>
</dbReference>
<dbReference type="SUPFAM" id="SSF50978">
    <property type="entry name" value="WD40 repeat-like"/>
    <property type="match status" value="1"/>
</dbReference>
<evidence type="ECO:0000259" key="1">
    <source>
        <dbReference type="Pfam" id="PF23098"/>
    </source>
</evidence>
<dbReference type="OrthoDB" id="5859327at2759"/>
<protein>
    <recommendedName>
        <fullName evidence="1">Nucleolar protein 10-like N-terminal domain-containing protein</fullName>
    </recommendedName>
</protein>
<dbReference type="InterPro" id="IPR040382">
    <property type="entry name" value="NOL10/Enp2"/>
</dbReference>
<feature type="domain" description="Nucleolar protein 10-like N-terminal" evidence="1">
    <location>
        <begin position="1"/>
        <end position="119"/>
    </location>
</feature>
<dbReference type="GO" id="GO:0030686">
    <property type="term" value="C:90S preribosome"/>
    <property type="evidence" value="ECO:0007669"/>
    <property type="project" value="TreeGrafter"/>
</dbReference>
<evidence type="ECO:0000313" key="2">
    <source>
        <dbReference type="EMBL" id="VDM69917.1"/>
    </source>
</evidence>
<gene>
    <name evidence="2" type="ORF">SVUK_LOCUS4915</name>
</gene>
<reference evidence="2 3" key="1">
    <citation type="submission" date="2018-11" db="EMBL/GenBank/DDBJ databases">
        <authorList>
            <consortium name="Pathogen Informatics"/>
        </authorList>
    </citation>
    <scope>NUCLEOTIDE SEQUENCE [LARGE SCALE GENOMIC DNA]</scope>
</reference>
<keyword evidence="3" id="KW-1185">Reference proteome</keyword>
<dbReference type="GO" id="GO:0000462">
    <property type="term" value="P:maturation of SSU-rRNA from tricistronic rRNA transcript (SSU-rRNA, 5.8S rRNA, LSU-rRNA)"/>
    <property type="evidence" value="ECO:0007669"/>
    <property type="project" value="TreeGrafter"/>
</dbReference>
<organism evidence="2 3">
    <name type="scientific">Strongylus vulgaris</name>
    <name type="common">Blood worm</name>
    <dbReference type="NCBI Taxonomy" id="40348"/>
    <lineage>
        <taxon>Eukaryota</taxon>
        <taxon>Metazoa</taxon>
        <taxon>Ecdysozoa</taxon>
        <taxon>Nematoda</taxon>
        <taxon>Chromadorea</taxon>
        <taxon>Rhabditida</taxon>
        <taxon>Rhabditina</taxon>
        <taxon>Rhabditomorpha</taxon>
        <taxon>Strongyloidea</taxon>
        <taxon>Strongylidae</taxon>
        <taxon>Strongylus</taxon>
    </lineage>
</organism>
<dbReference type="AlphaFoldDB" id="A0A3P7J0E8"/>
<dbReference type="InterPro" id="IPR056551">
    <property type="entry name" value="Beta-prop_NOL10_N"/>
</dbReference>
<sequence>MQVASINDVKIYNLSAGKNIPEWMNAEARRRAERKSIGVTRLRKIYLDVRRRVQLIQDFDMPDVSHTVNISRDGRYVFATGSYKSWLKCYDLENLSQKFERGLDAGVIKLISLSDDYSK</sequence>
<dbReference type="PANTHER" id="PTHR14927">
    <property type="entry name" value="NUCLEOLAR PROTEIN 10"/>
    <property type="match status" value="1"/>
</dbReference>
<dbReference type="InterPro" id="IPR036322">
    <property type="entry name" value="WD40_repeat_dom_sf"/>
</dbReference>
<dbReference type="EMBL" id="UYYB01014068">
    <property type="protein sequence ID" value="VDM69917.1"/>
    <property type="molecule type" value="Genomic_DNA"/>
</dbReference>
<accession>A0A3P7J0E8</accession>
<feature type="non-terminal residue" evidence="2">
    <location>
        <position position="119"/>
    </location>
</feature>
<dbReference type="PANTHER" id="PTHR14927:SF0">
    <property type="entry name" value="NUCLEOLAR PROTEIN 10"/>
    <property type="match status" value="1"/>
</dbReference>
<proteinExistence type="predicted"/>
<evidence type="ECO:0000313" key="3">
    <source>
        <dbReference type="Proteomes" id="UP000270094"/>
    </source>
</evidence>
<name>A0A3P7J0E8_STRVU</name>
<dbReference type="Proteomes" id="UP000270094">
    <property type="component" value="Unassembled WGS sequence"/>
</dbReference>